<dbReference type="GO" id="GO:0008168">
    <property type="term" value="F:methyltransferase activity"/>
    <property type="evidence" value="ECO:0007669"/>
    <property type="project" value="UniProtKB-KW"/>
</dbReference>
<reference evidence="3 4" key="1">
    <citation type="submission" date="2021-03" db="EMBL/GenBank/DDBJ databases">
        <title>Metabolic Capacity of the Antarctic Cyanobacterium Phormidium pseudopriestleyi that Sustains Oxygenic Photosynthesis in the Presence of Hydrogen Sulfide.</title>
        <authorList>
            <person name="Lumian J.E."/>
            <person name="Jungblut A.D."/>
            <person name="Dillon M.L."/>
            <person name="Hawes I."/>
            <person name="Doran P.T."/>
            <person name="Mackey T.J."/>
            <person name="Dick G.J."/>
            <person name="Grettenberger C.L."/>
            <person name="Sumner D.Y."/>
        </authorList>
    </citation>
    <scope>NUCLEOTIDE SEQUENCE [LARGE SCALE GENOMIC DNA]</scope>
    <source>
        <strain evidence="3 4">FRX01</strain>
    </source>
</reference>
<evidence type="ECO:0000313" key="3">
    <source>
        <dbReference type="EMBL" id="MBO0351106.1"/>
    </source>
</evidence>
<keyword evidence="1 3" id="KW-0489">Methyltransferase</keyword>
<evidence type="ECO:0000313" key="4">
    <source>
        <dbReference type="Proteomes" id="UP000664844"/>
    </source>
</evidence>
<comment type="caution">
    <text evidence="3">The sequence shown here is derived from an EMBL/GenBank/DDBJ whole genome shotgun (WGS) entry which is preliminary data.</text>
</comment>
<evidence type="ECO:0000256" key="2">
    <source>
        <dbReference type="ARBA" id="ARBA00022679"/>
    </source>
</evidence>
<sequence>MSNLLIPIIQDKIIQNPQKQITFADYMELALYHPKYGYYAANTGKIGAQGDFMTSPHLGADFGEMLAVQFIEIWEILGYPTPFHLVEMGAGQGLIAADVIKYLYRHNRDCFAATEYLIIEQSPAMRQLQQQQFSKLSSGGANLRWVTWEEIAADSITGCFFSNELIDAFPVHQIQVSGGKLQEIYITTSDKIPESPEASPFQEITGELSTPKITDYFQLIDIDITSKPYPDGYRTEVNLAALDWVRQVTHRLNQGYVLTIDYGYPAHRYYTPTRSQGTLQCYHQHRYHDNPYILVGEQDITAHVDFTALERQGESCGLEKLGFTQQAMFLMALGLGDRIAALSTTPGMDLGTMINRRQVLHEAIDPRGLGGFGVLVQGKGLSEDQKGKGLQGLRIPPMR</sequence>
<name>A0ABS3FVF4_9CYAN</name>
<dbReference type="Pfam" id="PF02636">
    <property type="entry name" value="Methyltransf_28"/>
    <property type="match status" value="1"/>
</dbReference>
<dbReference type="SUPFAM" id="SSF53335">
    <property type="entry name" value="S-adenosyl-L-methionine-dependent methyltransferases"/>
    <property type="match status" value="1"/>
</dbReference>
<keyword evidence="4" id="KW-1185">Reference proteome</keyword>
<dbReference type="PANTHER" id="PTHR12049:SF7">
    <property type="entry name" value="PROTEIN ARGININE METHYLTRANSFERASE NDUFAF7, MITOCHONDRIAL"/>
    <property type="match status" value="1"/>
</dbReference>
<keyword evidence="2" id="KW-0808">Transferase</keyword>
<evidence type="ECO:0000256" key="1">
    <source>
        <dbReference type="ARBA" id="ARBA00022603"/>
    </source>
</evidence>
<dbReference type="GO" id="GO:0032259">
    <property type="term" value="P:methylation"/>
    <property type="evidence" value="ECO:0007669"/>
    <property type="project" value="UniProtKB-KW"/>
</dbReference>
<accession>A0ABS3FVF4</accession>
<dbReference type="RefSeq" id="WP_207089562.1">
    <property type="nucleotide sequence ID" value="NZ_JAFLQW010000496.1"/>
</dbReference>
<dbReference type="InterPro" id="IPR029063">
    <property type="entry name" value="SAM-dependent_MTases_sf"/>
</dbReference>
<gene>
    <name evidence="3" type="ORF">J0895_18920</name>
</gene>
<dbReference type="Gene3D" id="3.40.50.12710">
    <property type="match status" value="1"/>
</dbReference>
<dbReference type="Proteomes" id="UP000664844">
    <property type="component" value="Unassembled WGS sequence"/>
</dbReference>
<organism evidence="3 4">
    <name type="scientific">Phormidium pseudopriestleyi FRX01</name>
    <dbReference type="NCBI Taxonomy" id="1759528"/>
    <lineage>
        <taxon>Bacteria</taxon>
        <taxon>Bacillati</taxon>
        <taxon>Cyanobacteriota</taxon>
        <taxon>Cyanophyceae</taxon>
        <taxon>Oscillatoriophycideae</taxon>
        <taxon>Oscillatoriales</taxon>
        <taxon>Oscillatoriaceae</taxon>
        <taxon>Phormidium</taxon>
    </lineage>
</organism>
<dbReference type="EMBL" id="JAFLQW010000496">
    <property type="protein sequence ID" value="MBO0351106.1"/>
    <property type="molecule type" value="Genomic_DNA"/>
</dbReference>
<protein>
    <submittedName>
        <fullName evidence="3">Class I SAM-dependent methyltransferase</fullName>
    </submittedName>
</protein>
<dbReference type="InterPro" id="IPR003788">
    <property type="entry name" value="NDUFAF7"/>
</dbReference>
<dbReference type="PANTHER" id="PTHR12049">
    <property type="entry name" value="PROTEIN ARGININE METHYLTRANSFERASE NDUFAF7, MITOCHONDRIAL"/>
    <property type="match status" value="1"/>
</dbReference>
<proteinExistence type="predicted"/>
<dbReference type="InterPro" id="IPR038375">
    <property type="entry name" value="NDUFAF7_sf"/>
</dbReference>